<keyword evidence="8" id="KW-0119">Carbohydrate metabolism</keyword>
<dbReference type="InterPro" id="IPR029070">
    <property type="entry name" value="Chitinase_insertion_sf"/>
</dbReference>
<dbReference type="Pfam" id="PF00187">
    <property type="entry name" value="Chitin_bind_1"/>
    <property type="match status" value="1"/>
</dbReference>
<evidence type="ECO:0000256" key="2">
    <source>
        <dbReference type="ARBA" id="ARBA00008682"/>
    </source>
</evidence>
<dbReference type="InterPro" id="IPR011583">
    <property type="entry name" value="Chitinase_II/V-like_cat"/>
</dbReference>
<evidence type="ECO:0000256" key="11">
    <source>
        <dbReference type="PROSITE-ProRule" id="PRU00261"/>
    </source>
</evidence>
<dbReference type="SUPFAM" id="SSF51445">
    <property type="entry name" value="(Trans)glycosidases"/>
    <property type="match status" value="1"/>
</dbReference>
<dbReference type="SMART" id="SM00270">
    <property type="entry name" value="ChtBD1"/>
    <property type="match status" value="1"/>
</dbReference>
<dbReference type="AlphaFoldDB" id="A0A0A0RUH7"/>
<dbReference type="GO" id="GO:0006032">
    <property type="term" value="P:chitin catabolic process"/>
    <property type="evidence" value="ECO:0007669"/>
    <property type="project" value="UniProtKB-KW"/>
</dbReference>
<evidence type="ECO:0000256" key="1">
    <source>
        <dbReference type="ARBA" id="ARBA00000822"/>
    </source>
</evidence>
<keyword evidence="6" id="KW-0146">Chitin degradation</keyword>
<feature type="disulfide bond" evidence="11">
    <location>
        <begin position="313"/>
        <end position="327"/>
    </location>
</feature>
<evidence type="ECO:0000256" key="12">
    <source>
        <dbReference type="RuleBase" id="RU000489"/>
    </source>
</evidence>
<dbReference type="InterPro" id="IPR001002">
    <property type="entry name" value="Chitin-bd_1"/>
</dbReference>
<evidence type="ECO:0000256" key="10">
    <source>
        <dbReference type="ARBA" id="ARBA00023326"/>
    </source>
</evidence>
<dbReference type="Gene3D" id="3.10.50.10">
    <property type="match status" value="1"/>
</dbReference>
<dbReference type="PROSITE" id="PS00026">
    <property type="entry name" value="CHIT_BIND_I_1"/>
    <property type="match status" value="1"/>
</dbReference>
<feature type="chain" id="PRO_5001976728" description="chitinase" evidence="13">
    <location>
        <begin position="17"/>
        <end position="458"/>
    </location>
</feature>
<name>A0A0A0RUH7_THELA</name>
<evidence type="ECO:0000256" key="4">
    <source>
        <dbReference type="ARBA" id="ARBA00022669"/>
    </source>
</evidence>
<keyword evidence="10" id="KW-0624">Polysaccharide degradation</keyword>
<dbReference type="Gene3D" id="3.20.20.80">
    <property type="entry name" value="Glycosidases"/>
    <property type="match status" value="2"/>
</dbReference>
<keyword evidence="7" id="KW-0843">Virulence</keyword>
<keyword evidence="13" id="KW-0732">Signal</keyword>
<feature type="domain" description="Chitin-binding type-1" evidence="14">
    <location>
        <begin position="298"/>
        <end position="340"/>
    </location>
</feature>
<comment type="caution">
    <text evidence="11">Lacks conserved residue(s) required for the propagation of feature annotation.</text>
</comment>
<dbReference type="EMBL" id="KJ740645">
    <property type="protein sequence ID" value="AIW06010.1"/>
    <property type="molecule type" value="mRNA"/>
</dbReference>
<feature type="disulfide bond" evidence="11">
    <location>
        <begin position="308"/>
        <end position="320"/>
    </location>
</feature>
<feature type="signal peptide" evidence="13">
    <location>
        <begin position="1"/>
        <end position="16"/>
    </location>
</feature>
<dbReference type="EC" id="3.2.1.14" evidence="3"/>
<comment type="catalytic activity">
    <reaction evidence="1">
        <text>Random endo-hydrolysis of N-acetyl-beta-D-glucosaminide (1-&gt;4)-beta-linkages in chitin and chitodextrins.</text>
        <dbReference type="EC" id="3.2.1.14"/>
    </reaction>
</comment>
<dbReference type="PROSITE" id="PS01095">
    <property type="entry name" value="GH18_1"/>
    <property type="match status" value="1"/>
</dbReference>
<evidence type="ECO:0000259" key="14">
    <source>
        <dbReference type="PROSITE" id="PS50941"/>
    </source>
</evidence>
<keyword evidence="11" id="KW-1015">Disulfide bond</keyword>
<keyword evidence="5 12" id="KW-0378">Hydrolase</keyword>
<dbReference type="InterPro" id="IPR017853">
    <property type="entry name" value="GH"/>
</dbReference>
<dbReference type="CDD" id="cd00035">
    <property type="entry name" value="ChtBD1"/>
    <property type="match status" value="1"/>
</dbReference>
<dbReference type="PANTHER" id="PTHR11177:SF337">
    <property type="entry name" value="CHITINASE"/>
    <property type="match status" value="1"/>
</dbReference>
<evidence type="ECO:0000256" key="13">
    <source>
        <dbReference type="SAM" id="SignalP"/>
    </source>
</evidence>
<evidence type="ECO:0000256" key="7">
    <source>
        <dbReference type="ARBA" id="ARBA00023026"/>
    </source>
</evidence>
<evidence type="ECO:0000259" key="15">
    <source>
        <dbReference type="PROSITE" id="PS51910"/>
    </source>
</evidence>
<dbReference type="PROSITE" id="PS51910">
    <property type="entry name" value="GH18_2"/>
    <property type="match status" value="1"/>
</dbReference>
<gene>
    <name evidence="16" type="primary">chit3</name>
</gene>
<protein>
    <recommendedName>
        <fullName evidence="3">chitinase</fullName>
        <ecNumber evidence="3">3.2.1.14</ecNumber>
    </recommendedName>
</protein>
<evidence type="ECO:0000256" key="3">
    <source>
        <dbReference type="ARBA" id="ARBA00012729"/>
    </source>
</evidence>
<accession>A0A0A0RUH7</accession>
<dbReference type="PROSITE" id="PS50941">
    <property type="entry name" value="CHIT_BIND_I_2"/>
    <property type="match status" value="1"/>
</dbReference>
<dbReference type="SMART" id="SM00636">
    <property type="entry name" value="Glyco_18"/>
    <property type="match status" value="1"/>
</dbReference>
<evidence type="ECO:0000256" key="8">
    <source>
        <dbReference type="ARBA" id="ARBA00023277"/>
    </source>
</evidence>
<keyword evidence="4 11" id="KW-0147">Chitin-binding</keyword>
<sequence>MLRRLAISLLAAQVAALRYAIYVDEWHIKDLPGREQTTGVTHAIMAFANSELFLNGSAYEPWEPLSVFRSRFPEDSKILIAIGGWGDTKGFSLAVQNEESMRNWARSVANMVNNLGVDGIDIDWEYPGGNGQDYMITSNEEKANEVDAFPVFLQTIREELGPEKLLSVAVPGLARDQIAFTAEKGPAIWESVDFVNIMTYDLMNRRDTETKHHTSVRDSLAGVKSYLDIGLTPDKANLGFAFYAKYFPTAGDCGAQVLGCPTEPMENADGSDNGKSGVITFERQFMAPPSSTLSVSSNGLCGPDSGKCPEGQCCSQYGYCGSTDEFCSAGCLSDYGTCRGISALDSWRKAQKNGITDEEAGGQYYWDPEAKLFWTWDTPELIARKFKDIVEPLGLGGVMAWSLGEDTYDWSHVKALSKGVTGASDGPDTSGASFAAASSADSFPAPSFAPNRCPLLRA</sequence>
<dbReference type="InterPro" id="IPR018371">
    <property type="entry name" value="Chitin-binding_1_CS"/>
</dbReference>
<dbReference type="InterPro" id="IPR001223">
    <property type="entry name" value="Glyco_hydro18_cat"/>
</dbReference>
<reference evidence="16" key="1">
    <citation type="journal article" date="2015" name="Process Biochem.">
        <title>The multi-chitinolytic enzyme system of the compost-dwelling thermophilic fungus Thermomyces lanuginosus.</title>
        <authorList>
            <person name="Zhang M."/>
            <person name="Puri A.K."/>
            <person name="Govender A."/>
            <person name="Wang Z."/>
            <person name="Singh S."/>
            <person name="Permaul K."/>
        </authorList>
    </citation>
    <scope>NUCLEOTIDE SEQUENCE</scope>
    <source>
        <strain evidence="16">SSBP</strain>
    </source>
</reference>
<dbReference type="PANTHER" id="PTHR11177">
    <property type="entry name" value="CHITINASE"/>
    <property type="match status" value="1"/>
</dbReference>
<dbReference type="InterPro" id="IPR001579">
    <property type="entry name" value="Glyco_hydro_18_chit_AS"/>
</dbReference>
<feature type="domain" description="GH18" evidence="15">
    <location>
        <begin position="17"/>
        <end position="423"/>
    </location>
</feature>
<evidence type="ECO:0000256" key="6">
    <source>
        <dbReference type="ARBA" id="ARBA00023024"/>
    </source>
</evidence>
<dbReference type="GO" id="GO:0008843">
    <property type="term" value="F:endochitinase activity"/>
    <property type="evidence" value="ECO:0007669"/>
    <property type="project" value="UniProtKB-EC"/>
</dbReference>
<dbReference type="Gene3D" id="3.30.60.10">
    <property type="entry name" value="Endochitinase-like"/>
    <property type="match status" value="1"/>
</dbReference>
<dbReference type="SUPFAM" id="SSF57016">
    <property type="entry name" value="Plant lectins/antimicrobial peptides"/>
    <property type="match status" value="1"/>
</dbReference>
<evidence type="ECO:0000256" key="5">
    <source>
        <dbReference type="ARBA" id="ARBA00022801"/>
    </source>
</evidence>
<proteinExistence type="evidence at transcript level"/>
<evidence type="ECO:0000256" key="9">
    <source>
        <dbReference type="ARBA" id="ARBA00023295"/>
    </source>
</evidence>
<dbReference type="InterPro" id="IPR050314">
    <property type="entry name" value="Glycosyl_Hydrlase_18"/>
</dbReference>
<dbReference type="GO" id="GO:0000272">
    <property type="term" value="P:polysaccharide catabolic process"/>
    <property type="evidence" value="ECO:0007669"/>
    <property type="project" value="UniProtKB-KW"/>
</dbReference>
<dbReference type="Pfam" id="PF00704">
    <property type="entry name" value="Glyco_hydro_18"/>
    <property type="match status" value="1"/>
</dbReference>
<dbReference type="GO" id="GO:0005576">
    <property type="term" value="C:extracellular region"/>
    <property type="evidence" value="ECO:0007669"/>
    <property type="project" value="TreeGrafter"/>
</dbReference>
<organism evidence="16">
    <name type="scientific">Thermomyces lanuginosus</name>
    <name type="common">Thermophilic fungus</name>
    <name type="synonym">Humicola lanuginosa</name>
    <dbReference type="NCBI Taxonomy" id="5541"/>
    <lineage>
        <taxon>Eukaryota</taxon>
        <taxon>Fungi</taxon>
        <taxon>Dikarya</taxon>
        <taxon>Ascomycota</taxon>
        <taxon>Pezizomycotina</taxon>
        <taxon>Eurotiomycetes</taxon>
        <taxon>Eurotiomycetidae</taxon>
        <taxon>Eurotiales</taxon>
        <taxon>Trichocomaceae</taxon>
        <taxon>Thermomyces</taxon>
    </lineage>
</organism>
<keyword evidence="9 12" id="KW-0326">Glycosidase</keyword>
<dbReference type="GO" id="GO:0008061">
    <property type="term" value="F:chitin binding"/>
    <property type="evidence" value="ECO:0007669"/>
    <property type="project" value="UniProtKB-UniRule"/>
</dbReference>
<dbReference type="InterPro" id="IPR036861">
    <property type="entry name" value="Endochitinase-like_sf"/>
</dbReference>
<comment type="similarity">
    <text evidence="2">Belongs to the glycosyl hydrolase 18 family. Chitinase class V subfamily.</text>
</comment>
<evidence type="ECO:0000313" key="16">
    <source>
        <dbReference type="EMBL" id="AIW06010.1"/>
    </source>
</evidence>